<feature type="region of interest" description="Disordered" evidence="1">
    <location>
        <begin position="1"/>
        <end position="30"/>
    </location>
</feature>
<evidence type="ECO:0000313" key="3">
    <source>
        <dbReference type="RefSeq" id="XP_011500308.1"/>
    </source>
</evidence>
<dbReference type="KEGG" id="csol:105364142"/>
<proteinExistence type="predicted"/>
<organism evidence="2 3">
    <name type="scientific">Ceratosolen solmsi marchali</name>
    <dbReference type="NCBI Taxonomy" id="326594"/>
    <lineage>
        <taxon>Eukaryota</taxon>
        <taxon>Metazoa</taxon>
        <taxon>Ecdysozoa</taxon>
        <taxon>Arthropoda</taxon>
        <taxon>Hexapoda</taxon>
        <taxon>Insecta</taxon>
        <taxon>Pterygota</taxon>
        <taxon>Neoptera</taxon>
        <taxon>Endopterygota</taxon>
        <taxon>Hymenoptera</taxon>
        <taxon>Apocrita</taxon>
        <taxon>Proctotrupomorpha</taxon>
        <taxon>Chalcidoidea</taxon>
        <taxon>Agaonidae</taxon>
        <taxon>Agaoninae</taxon>
        <taxon>Ceratosolen</taxon>
    </lineage>
</organism>
<accession>A0AAJ7DXS1</accession>
<reference evidence="3" key="1">
    <citation type="submission" date="2025-08" db="UniProtKB">
        <authorList>
            <consortium name="RefSeq"/>
        </authorList>
    </citation>
    <scope>IDENTIFICATION</scope>
</reference>
<feature type="compositionally biased region" description="Low complexity" evidence="1">
    <location>
        <begin position="9"/>
        <end position="24"/>
    </location>
</feature>
<evidence type="ECO:0000313" key="2">
    <source>
        <dbReference type="Proteomes" id="UP000695007"/>
    </source>
</evidence>
<sequence length="258" mass="29683">MDSIKRTDSNLSISSIMSGSSPNNDPENTAKANSMRKILVDAVSNVNAENSTLGNEILELLDTFKFDIKSLPNDIKEEIYLAATILKSEGLPSIDEMALKLCLEKRSIENKMKNREERLFKARYNTAFAKYNNLQEKLIQIRSEIEPIEELLRLKMSNEENAESDRIVWSNKLYDYKGAIKKLELELDNLQIQEFGLDKTLQKSLLLMDKMNELNQLNLTLERYGDLPPNLIQAKNMLESKSEELKEIKTLIFDKMNN</sequence>
<dbReference type="RefSeq" id="XP_011500308.1">
    <property type="nucleotide sequence ID" value="XM_011502006.1"/>
</dbReference>
<evidence type="ECO:0000256" key="1">
    <source>
        <dbReference type="SAM" id="MobiDB-lite"/>
    </source>
</evidence>
<protein>
    <submittedName>
        <fullName evidence="3">Uncharacterized protein LOC105364142</fullName>
    </submittedName>
</protein>
<keyword evidence="2" id="KW-1185">Reference proteome</keyword>
<dbReference type="GeneID" id="105364142"/>
<name>A0AAJ7DXS1_9HYME</name>
<dbReference type="Proteomes" id="UP000695007">
    <property type="component" value="Unplaced"/>
</dbReference>
<gene>
    <name evidence="3" type="primary">LOC105364142</name>
</gene>
<dbReference type="AlphaFoldDB" id="A0AAJ7DXS1"/>